<evidence type="ECO:0008006" key="3">
    <source>
        <dbReference type="Google" id="ProtNLM"/>
    </source>
</evidence>
<sequence length="149" mass="17767">MKEEQKEKYFKKVYENIEKYDFHKTYVMEEIGFTPFGYSTGIYENLKIPELFISGLPNGLTSELTEKYAEKYKFGTVPLNEKIEDLFEKFPVYFIKVENGNLSEYVLSSIKYYENKNYEYLQLIFPDLNGNFPNEPNYDYDQKIVGNIK</sequence>
<gene>
    <name evidence="1" type="ORF">SAMN05660313_03483</name>
</gene>
<proteinExistence type="predicted"/>
<dbReference type="Proteomes" id="UP000183257">
    <property type="component" value="Unassembled WGS sequence"/>
</dbReference>
<protein>
    <recommendedName>
        <fullName evidence="3">DUF4262 domain-containing protein</fullName>
    </recommendedName>
</protein>
<reference evidence="2" key="1">
    <citation type="submission" date="2016-11" db="EMBL/GenBank/DDBJ databases">
        <authorList>
            <person name="Varghese N."/>
            <person name="Submissions S."/>
        </authorList>
    </citation>
    <scope>NUCLEOTIDE SEQUENCE [LARGE SCALE GENOMIC DNA]</scope>
    <source>
        <strain evidence="2">DSM 24786</strain>
    </source>
</reference>
<evidence type="ECO:0000313" key="2">
    <source>
        <dbReference type="Proteomes" id="UP000183257"/>
    </source>
</evidence>
<evidence type="ECO:0000313" key="1">
    <source>
        <dbReference type="EMBL" id="SFW69560.1"/>
    </source>
</evidence>
<dbReference type="Pfam" id="PF14081">
    <property type="entry name" value="DUF4262"/>
    <property type="match status" value="1"/>
</dbReference>
<keyword evidence="2" id="KW-1185">Reference proteome</keyword>
<dbReference type="OrthoDB" id="9793188at2"/>
<organism evidence="1 2">
    <name type="scientific">Cellulophaga fucicola</name>
    <dbReference type="NCBI Taxonomy" id="76595"/>
    <lineage>
        <taxon>Bacteria</taxon>
        <taxon>Pseudomonadati</taxon>
        <taxon>Bacteroidota</taxon>
        <taxon>Flavobacteriia</taxon>
        <taxon>Flavobacteriales</taxon>
        <taxon>Flavobacteriaceae</taxon>
        <taxon>Cellulophaga</taxon>
    </lineage>
</organism>
<dbReference type="RefSeq" id="WP_072305089.1">
    <property type="nucleotide sequence ID" value="NZ_FPIY01000014.1"/>
</dbReference>
<dbReference type="InterPro" id="IPR025358">
    <property type="entry name" value="DUF4262"/>
</dbReference>
<dbReference type="AlphaFoldDB" id="A0A1K1RBV7"/>
<dbReference type="STRING" id="76595.SAMN05660313_03483"/>
<accession>A0A1K1RBV7</accession>
<dbReference type="EMBL" id="FPIY01000014">
    <property type="protein sequence ID" value="SFW69560.1"/>
    <property type="molecule type" value="Genomic_DNA"/>
</dbReference>
<name>A0A1K1RBV7_9FLAO</name>